<accession>A0A6A7AXN8</accession>
<dbReference type="EMBL" id="MU006321">
    <property type="protein sequence ID" value="KAF2848010.1"/>
    <property type="molecule type" value="Genomic_DNA"/>
</dbReference>
<protein>
    <submittedName>
        <fullName evidence="1">Uncharacterized protein</fullName>
    </submittedName>
</protein>
<dbReference type="AlphaFoldDB" id="A0A6A7AXN8"/>
<proteinExistence type="predicted"/>
<evidence type="ECO:0000313" key="2">
    <source>
        <dbReference type="Proteomes" id="UP000799423"/>
    </source>
</evidence>
<organism evidence="1 2">
    <name type="scientific">Plenodomus tracheiphilus IPT5</name>
    <dbReference type="NCBI Taxonomy" id="1408161"/>
    <lineage>
        <taxon>Eukaryota</taxon>
        <taxon>Fungi</taxon>
        <taxon>Dikarya</taxon>
        <taxon>Ascomycota</taxon>
        <taxon>Pezizomycotina</taxon>
        <taxon>Dothideomycetes</taxon>
        <taxon>Pleosporomycetidae</taxon>
        <taxon>Pleosporales</taxon>
        <taxon>Pleosporineae</taxon>
        <taxon>Leptosphaeriaceae</taxon>
        <taxon>Plenodomus</taxon>
    </lineage>
</organism>
<name>A0A6A7AXN8_9PLEO</name>
<sequence length="119" mass="13813">MFRPWCMLATVFAAFEIFDSMQVVRLVRVVVALRWKSLKIIYTGCSMPFLIRKKPILWNRMLPSIRHHSTQTLHRPRTGAPAMDLFTRTHSNSPHGVRKLLSHGVREDQRAACNCKVLE</sequence>
<reference evidence="1" key="1">
    <citation type="submission" date="2020-01" db="EMBL/GenBank/DDBJ databases">
        <authorList>
            <consortium name="DOE Joint Genome Institute"/>
            <person name="Haridas S."/>
            <person name="Albert R."/>
            <person name="Binder M."/>
            <person name="Bloem J."/>
            <person name="Labutti K."/>
            <person name="Salamov A."/>
            <person name="Andreopoulos B."/>
            <person name="Baker S.E."/>
            <person name="Barry K."/>
            <person name="Bills G."/>
            <person name="Bluhm B.H."/>
            <person name="Cannon C."/>
            <person name="Castanera R."/>
            <person name="Culley D.E."/>
            <person name="Daum C."/>
            <person name="Ezra D."/>
            <person name="Gonzalez J.B."/>
            <person name="Henrissat B."/>
            <person name="Kuo A."/>
            <person name="Liang C."/>
            <person name="Lipzen A."/>
            <person name="Lutzoni F."/>
            <person name="Magnuson J."/>
            <person name="Mondo S."/>
            <person name="Nolan M."/>
            <person name="Ohm R."/>
            <person name="Pangilinan J."/>
            <person name="Park H.-J."/>
            <person name="Ramirez L."/>
            <person name="Alfaro M."/>
            <person name="Sun H."/>
            <person name="Tritt A."/>
            <person name="Yoshinaga Y."/>
            <person name="Zwiers L.-H."/>
            <person name="Turgeon B.G."/>
            <person name="Goodwin S.B."/>
            <person name="Spatafora J.W."/>
            <person name="Crous P.W."/>
            <person name="Grigoriev I.V."/>
        </authorList>
    </citation>
    <scope>NUCLEOTIDE SEQUENCE</scope>
    <source>
        <strain evidence="1">IPT5</strain>
    </source>
</reference>
<gene>
    <name evidence="1" type="ORF">T440DRAFT_181470</name>
</gene>
<evidence type="ECO:0000313" key="1">
    <source>
        <dbReference type="EMBL" id="KAF2848010.1"/>
    </source>
</evidence>
<keyword evidence="2" id="KW-1185">Reference proteome</keyword>
<dbReference type="Proteomes" id="UP000799423">
    <property type="component" value="Unassembled WGS sequence"/>
</dbReference>